<dbReference type="Proteomes" id="UP001208689">
    <property type="component" value="Chromosome"/>
</dbReference>
<keyword evidence="1" id="KW-1133">Transmembrane helix</keyword>
<evidence type="ECO:0000256" key="1">
    <source>
        <dbReference type="SAM" id="Phobius"/>
    </source>
</evidence>
<protein>
    <submittedName>
        <fullName evidence="2">Uncharacterized protein</fullName>
    </submittedName>
</protein>
<evidence type="ECO:0000313" key="3">
    <source>
        <dbReference type="Proteomes" id="UP001208689"/>
    </source>
</evidence>
<reference evidence="2" key="1">
    <citation type="submission" date="2022-09" db="EMBL/GenBank/DDBJ databases">
        <title>Actin cytoskeleton and complex cell architecture in an #Asgard archaeon.</title>
        <authorList>
            <person name="Ponce Toledo R.I."/>
            <person name="Schleper C."/>
            <person name="Rodrigues Oliveira T."/>
            <person name="Wollweber F."/>
            <person name="Xu J."/>
            <person name="Rittmann S."/>
            <person name="Klingl A."/>
            <person name="Pilhofer M."/>
        </authorList>
    </citation>
    <scope>NUCLEOTIDE SEQUENCE</scope>
    <source>
        <strain evidence="2">B-35</strain>
    </source>
</reference>
<sequence length="251" mass="29864">MNFMDVSFVEFFLNIKYIYLNLFSKLMKHGYHKNHKRFVLGICLVICLNIAFFGILIFNNFPEREICPCNKPGPYDSLYSGIEVDDRKLHILTHPMNSSEIRYLWFDLSVNSSLLPNLRYFTSFESSWRDNNGFFCHLKSDDRWFDQFRYPMEQNLTQRLKMKSTVSVSWMEWRKEIISDMYLDLHEQVRVYIIIGSNDVIKWGDTLTFNIGSGCDDLSVHLDFIVKLPIEASLYESTYQGIYNNCYTRFQ</sequence>
<evidence type="ECO:0000313" key="2">
    <source>
        <dbReference type="EMBL" id="UYP45385.1"/>
    </source>
</evidence>
<keyword evidence="1" id="KW-0812">Transmembrane</keyword>
<name>A0ABY6HPD6_9ARCH</name>
<accession>A0ABY6HPD6</accession>
<keyword evidence="3" id="KW-1185">Reference proteome</keyword>
<organism evidence="2 3">
    <name type="scientific">Candidatus Lokiarchaeum ossiferum</name>
    <dbReference type="NCBI Taxonomy" id="2951803"/>
    <lineage>
        <taxon>Archaea</taxon>
        <taxon>Promethearchaeati</taxon>
        <taxon>Promethearchaeota</taxon>
        <taxon>Promethearchaeia</taxon>
        <taxon>Promethearchaeales</taxon>
        <taxon>Promethearchaeaceae</taxon>
        <taxon>Candidatus Lokiarchaeum</taxon>
    </lineage>
</organism>
<keyword evidence="1" id="KW-0472">Membrane</keyword>
<dbReference type="EMBL" id="CP104013">
    <property type="protein sequence ID" value="UYP45385.1"/>
    <property type="molecule type" value="Genomic_DNA"/>
</dbReference>
<feature type="transmembrane region" description="Helical" evidence="1">
    <location>
        <begin position="38"/>
        <end position="58"/>
    </location>
</feature>
<gene>
    <name evidence="2" type="ORF">NEF87_001670</name>
</gene>
<proteinExistence type="predicted"/>